<reference evidence="3" key="2">
    <citation type="journal article" date="2009" name="Genome Res.">
        <title>Comparative genomic analyses of the human fungal pathogens Coccidioides and their relatives.</title>
        <authorList>
            <person name="Sharpton T.J."/>
            <person name="Stajich J.E."/>
            <person name="Rounsley S.D."/>
            <person name="Gardner M.J."/>
            <person name="Wortman J.R."/>
            <person name="Jordar V.S."/>
            <person name="Maiti R."/>
            <person name="Kodira C.D."/>
            <person name="Neafsey D.E."/>
            <person name="Zeng Q."/>
            <person name="Hung C.-Y."/>
            <person name="McMahan C."/>
            <person name="Muszewska A."/>
            <person name="Grynberg M."/>
            <person name="Mandel M.A."/>
            <person name="Kellner E.M."/>
            <person name="Barker B.M."/>
            <person name="Galgiani J.N."/>
            <person name="Orbach M.J."/>
            <person name="Kirkland T.N."/>
            <person name="Cole G.T."/>
            <person name="Henn M.R."/>
            <person name="Birren B.W."/>
            <person name="Taylor J.W."/>
        </authorList>
    </citation>
    <scope>NUCLEOTIDE SEQUENCE [LARGE SCALE GENOMIC DNA]</scope>
    <source>
        <strain evidence="3">RMSCC 3488</strain>
    </source>
</reference>
<evidence type="ECO:0000256" key="1">
    <source>
        <dbReference type="SAM" id="MobiDB-lite"/>
    </source>
</evidence>
<reference evidence="2 3" key="1">
    <citation type="submission" date="2007-06" db="EMBL/GenBank/DDBJ databases">
        <title>The Genome Sequence of Coccidioides posadasii RMSCC_3488.</title>
        <authorList>
            <consortium name="Coccidioides Genome Resources Consortium"/>
            <consortium name="The Broad Institute Genome Sequencing Platform"/>
            <person name="Henn M.R."/>
            <person name="Sykes S."/>
            <person name="Young S."/>
            <person name="Jaffe D."/>
            <person name="Berlin A."/>
            <person name="Alvarez P."/>
            <person name="Butler J."/>
            <person name="Gnerre S."/>
            <person name="Grabherr M."/>
            <person name="Mauceli E."/>
            <person name="Brockman W."/>
            <person name="Kodira C."/>
            <person name="Alvarado L."/>
            <person name="Zeng Q."/>
            <person name="Crawford M."/>
            <person name="Antoine C."/>
            <person name="Devon K."/>
            <person name="Galgiani J."/>
            <person name="Orsborn K."/>
            <person name="Lewis M.L."/>
            <person name="Nusbaum C."/>
            <person name="Galagan J."/>
            <person name="Birren B."/>
        </authorList>
    </citation>
    <scope>NUCLEOTIDE SEQUENCE [LARGE SCALE GENOMIC DNA]</scope>
    <source>
        <strain evidence="2 3">RMSCC 3488</strain>
    </source>
</reference>
<name>A0A0J6FGC1_COCPO</name>
<dbReference type="Proteomes" id="UP000054567">
    <property type="component" value="Unassembled WGS sequence"/>
</dbReference>
<evidence type="ECO:0000313" key="3">
    <source>
        <dbReference type="Proteomes" id="UP000054567"/>
    </source>
</evidence>
<reference evidence="3" key="3">
    <citation type="journal article" date="2010" name="Genome Res.">
        <title>Population genomic sequencing of Coccidioides fungi reveals recent hybridization and transposon control.</title>
        <authorList>
            <person name="Neafsey D.E."/>
            <person name="Barker B.M."/>
            <person name="Sharpton T.J."/>
            <person name="Stajich J.E."/>
            <person name="Park D.J."/>
            <person name="Whiston E."/>
            <person name="Hung C.-Y."/>
            <person name="McMahan C."/>
            <person name="White J."/>
            <person name="Sykes S."/>
            <person name="Heiman D."/>
            <person name="Young S."/>
            <person name="Zeng Q."/>
            <person name="Abouelleil A."/>
            <person name="Aftuck L."/>
            <person name="Bessette D."/>
            <person name="Brown A."/>
            <person name="FitzGerald M."/>
            <person name="Lui A."/>
            <person name="Macdonald J.P."/>
            <person name="Priest M."/>
            <person name="Orbach M.J."/>
            <person name="Galgiani J.N."/>
            <person name="Kirkland T.N."/>
            <person name="Cole G.T."/>
            <person name="Birren B.W."/>
            <person name="Henn M.R."/>
            <person name="Taylor J.W."/>
            <person name="Rounsley S.D."/>
        </authorList>
    </citation>
    <scope>NUCLEOTIDE SEQUENCE [LARGE SCALE GENOMIC DNA]</scope>
    <source>
        <strain evidence="3">RMSCC 3488</strain>
    </source>
</reference>
<gene>
    <name evidence="2" type="ORF">CPAG_04727</name>
</gene>
<dbReference type="AlphaFoldDB" id="A0A0J6FGC1"/>
<accession>A0A0J6FGC1</accession>
<feature type="compositionally biased region" description="Basic and acidic residues" evidence="1">
    <location>
        <begin position="54"/>
        <end position="64"/>
    </location>
</feature>
<feature type="compositionally biased region" description="Polar residues" evidence="1">
    <location>
        <begin position="1"/>
        <end position="10"/>
    </location>
</feature>
<dbReference type="EMBL" id="DS268110">
    <property type="protein sequence ID" value="KMM68400.1"/>
    <property type="molecule type" value="Genomic_DNA"/>
</dbReference>
<sequence>MRSSSPLQWRQETKAAKPKKSIKAGSSNDAPRSSKKRTHDAVEKGPIASAQSPKQHENDKDNAEGYRNLSACRVGDTPYIIAAPSASLASIDTAIESGLVRTPGVQNKYKTG</sequence>
<organism evidence="2 3">
    <name type="scientific">Coccidioides posadasii RMSCC 3488</name>
    <dbReference type="NCBI Taxonomy" id="454284"/>
    <lineage>
        <taxon>Eukaryota</taxon>
        <taxon>Fungi</taxon>
        <taxon>Dikarya</taxon>
        <taxon>Ascomycota</taxon>
        <taxon>Pezizomycotina</taxon>
        <taxon>Eurotiomycetes</taxon>
        <taxon>Eurotiomycetidae</taxon>
        <taxon>Onygenales</taxon>
        <taxon>Onygenaceae</taxon>
        <taxon>Coccidioides</taxon>
    </lineage>
</organism>
<evidence type="ECO:0000313" key="2">
    <source>
        <dbReference type="EMBL" id="KMM68400.1"/>
    </source>
</evidence>
<protein>
    <submittedName>
        <fullName evidence="2">Uncharacterized protein</fullName>
    </submittedName>
</protein>
<feature type="region of interest" description="Disordered" evidence="1">
    <location>
        <begin position="1"/>
        <end position="65"/>
    </location>
</feature>
<proteinExistence type="predicted"/>
<dbReference type="VEuPathDB" id="FungiDB:CPAG_04727"/>